<feature type="region of interest" description="Disordered" evidence="1">
    <location>
        <begin position="1"/>
        <end position="21"/>
    </location>
</feature>
<evidence type="ECO:0000256" key="1">
    <source>
        <dbReference type="SAM" id="MobiDB-lite"/>
    </source>
</evidence>
<reference evidence="2 3" key="1">
    <citation type="submission" date="2011-12" db="EMBL/GenBank/DDBJ databases">
        <authorList>
            <person name="Brinkac L."/>
            <person name="Radune D."/>
            <person name="Sanka R."/>
            <person name="Selengut J."/>
            <person name="DebRoy C."/>
            <person name="Feng P."/>
            <person name="Fratamico P.M."/>
            <person name="Kapur V."/>
            <person name="Kariyawasam S."/>
            <person name="Losada L."/>
            <person name="Nierman W.C."/>
            <person name="Nelson K."/>
        </authorList>
    </citation>
    <scope>NUCLEOTIDE SEQUENCE [LARGE SCALE GENOMIC DNA]</scope>
    <source>
        <strain evidence="2 3">4.0967</strain>
    </source>
</reference>
<proteinExistence type="predicted"/>
<dbReference type="AlphaFoldDB" id="A0AAN3V204"/>
<dbReference type="Proteomes" id="UP000003866">
    <property type="component" value="Unassembled WGS sequence"/>
</dbReference>
<name>A0AAN3V204_ECOLX</name>
<gene>
    <name evidence="2" type="ORF">EC40967_0344</name>
</gene>
<evidence type="ECO:0000313" key="2">
    <source>
        <dbReference type="EMBL" id="EII33242.1"/>
    </source>
</evidence>
<evidence type="ECO:0000313" key="3">
    <source>
        <dbReference type="Proteomes" id="UP000003866"/>
    </source>
</evidence>
<dbReference type="EMBL" id="AFAA02000033">
    <property type="protein sequence ID" value="EII33242.1"/>
    <property type="molecule type" value="Genomic_DNA"/>
</dbReference>
<comment type="caution">
    <text evidence="2">The sequence shown here is derived from an EMBL/GenBank/DDBJ whole genome shotgun (WGS) entry which is preliminary data.</text>
</comment>
<accession>A0AAN3V204</accession>
<protein>
    <submittedName>
        <fullName evidence="2">Uncharacterized protein</fullName>
    </submittedName>
</protein>
<sequence>MKKTAPDGAVSGMPAIRETGPGKNLQAITVSTHYPLFLHR</sequence>
<organism evidence="2 3">
    <name type="scientific">Escherichia coli 4.0967</name>
    <dbReference type="NCBI Taxonomy" id="869687"/>
    <lineage>
        <taxon>Bacteria</taxon>
        <taxon>Pseudomonadati</taxon>
        <taxon>Pseudomonadota</taxon>
        <taxon>Gammaproteobacteria</taxon>
        <taxon>Enterobacterales</taxon>
        <taxon>Enterobacteriaceae</taxon>
        <taxon>Escherichia</taxon>
    </lineage>
</organism>